<keyword evidence="1" id="KW-0175">Coiled coil</keyword>
<feature type="coiled-coil region" evidence="1">
    <location>
        <begin position="137"/>
        <end position="171"/>
    </location>
</feature>
<proteinExistence type="predicted"/>
<dbReference type="Gene3D" id="2.40.50.100">
    <property type="match status" value="1"/>
</dbReference>
<evidence type="ECO:0000313" key="4">
    <source>
        <dbReference type="Proteomes" id="UP000223296"/>
    </source>
</evidence>
<dbReference type="PRINTS" id="PR01490">
    <property type="entry name" value="RTXTOXIND"/>
</dbReference>
<dbReference type="Gene3D" id="2.40.30.170">
    <property type="match status" value="1"/>
</dbReference>
<evidence type="ECO:0000256" key="1">
    <source>
        <dbReference type="SAM" id="Coils"/>
    </source>
</evidence>
<protein>
    <submittedName>
        <fullName evidence="3">Hemolysin D</fullName>
    </submittedName>
</protein>
<feature type="coiled-coil region" evidence="1">
    <location>
        <begin position="196"/>
        <end position="223"/>
    </location>
</feature>
<name>A0AA44U8G5_NEIGO</name>
<dbReference type="RefSeq" id="WP_003690587.1">
    <property type="nucleotide sequence ID" value="NZ_AVBE01000002.1"/>
</dbReference>
<dbReference type="EMBL" id="AVBE01000002">
    <property type="protein sequence ID" value="PHJ35326.1"/>
    <property type="molecule type" value="Genomic_DNA"/>
</dbReference>
<dbReference type="PANTHER" id="PTHR30386:SF28">
    <property type="entry name" value="EXPORTED PROTEIN"/>
    <property type="match status" value="1"/>
</dbReference>
<reference evidence="3 4" key="1">
    <citation type="submission" date="2013-08" db="EMBL/GenBank/DDBJ databases">
        <authorList>
            <person name="Trees D."/>
        </authorList>
    </citation>
    <scope>NUCLEOTIDE SEQUENCE [LARGE SCALE GENOMIC DNA]</scope>
    <source>
        <strain evidence="3 4">3502</strain>
    </source>
</reference>
<dbReference type="Proteomes" id="UP000223296">
    <property type="component" value="Unassembled WGS sequence"/>
</dbReference>
<gene>
    <name evidence="3" type="ORF">N776_08670</name>
</gene>
<sequence length="424" mass="47759">MNRPKQPFFRPEVAIARQTSLTGKVILTRPLSFSLWTTFASISALLIILFLIFGNYTRKTTMEGQILPASGVIRVYAPDTGTITAKFVEDGEKVKAGDKLFALSTSRFGAGGSVQQQLKTEAVLKKTLAEQELGRLKLIHENETRSLKATVERLENQKLHISQQIDGQKRRIRLAEEMLRKYRFLSANDAVSKQEMMNVEAELLEQKAKLDAYRREEAGLLQEIRTQNLTLASLPKRHETEQSQLERTIADISQEVLDFEMRSEQIIRAGRSGYIAIPNVEVGRQVDPSKLFLSIVPERTELYAHLYIPSSAAGFIKPKDKVVLRYQAYPYQKFGLASGSVVSVAKTALGRQELSGLGMVSSDLAKSNEPVYLVKIKPDKPTITAYGEEKPLQIGMTLEADILHEKRRLYEWVLEPIYSMSGRL</sequence>
<keyword evidence="2" id="KW-0472">Membrane</keyword>
<dbReference type="GeneID" id="66752387"/>
<accession>A0AA44U8G5</accession>
<evidence type="ECO:0000256" key="2">
    <source>
        <dbReference type="SAM" id="Phobius"/>
    </source>
</evidence>
<organism evidence="3 4">
    <name type="scientific">Neisseria gonorrhoeae 3502</name>
    <dbReference type="NCBI Taxonomy" id="1193404"/>
    <lineage>
        <taxon>Bacteria</taxon>
        <taxon>Pseudomonadati</taxon>
        <taxon>Pseudomonadota</taxon>
        <taxon>Betaproteobacteria</taxon>
        <taxon>Neisseriales</taxon>
        <taxon>Neisseriaceae</taxon>
        <taxon>Neisseria</taxon>
    </lineage>
</organism>
<dbReference type="AlphaFoldDB" id="A0AA44U8G5"/>
<keyword evidence="2" id="KW-1133">Transmembrane helix</keyword>
<dbReference type="InterPro" id="IPR050739">
    <property type="entry name" value="MFP"/>
</dbReference>
<dbReference type="PANTHER" id="PTHR30386">
    <property type="entry name" value="MEMBRANE FUSION SUBUNIT OF EMRAB-TOLC MULTIDRUG EFFLUX PUMP"/>
    <property type="match status" value="1"/>
</dbReference>
<feature type="transmembrane region" description="Helical" evidence="2">
    <location>
        <begin position="33"/>
        <end position="53"/>
    </location>
</feature>
<keyword evidence="2" id="KW-0812">Transmembrane</keyword>
<evidence type="ECO:0000313" key="3">
    <source>
        <dbReference type="EMBL" id="PHJ35326.1"/>
    </source>
</evidence>
<comment type="caution">
    <text evidence="3">The sequence shown here is derived from an EMBL/GenBank/DDBJ whole genome shotgun (WGS) entry which is preliminary data.</text>
</comment>